<evidence type="ECO:0000256" key="1">
    <source>
        <dbReference type="SAM" id="SignalP"/>
    </source>
</evidence>
<accession>A0A1G7F3U1</accession>
<dbReference type="InterPro" id="IPR015943">
    <property type="entry name" value="WD40/YVTN_repeat-like_dom_sf"/>
</dbReference>
<dbReference type="PANTHER" id="PTHR47197:SF3">
    <property type="entry name" value="DIHYDRO-HEME D1 DEHYDROGENASE"/>
    <property type="match status" value="1"/>
</dbReference>
<sequence>MKIFKQLTYLLVATFLFVSCSSDDDAIDSPPLPLGDYEAGFFVANEGPFGTGTGTITFVANDFSSVSQSIYNTVNSSDIGNVVNSMGFYAESAYIVANNSHLVQVVNRYTFESEATITDGLDNPRNFVAVGDKGYITNWGDAFVETDDYIAVVDLLTNTVTETIALPLGPEKVIAVGTNLYVAHQGAYGQNNLISVIDTTTDTVSTTITVGDVPNSMVLIGSDLWVLCGGAPSYATVETAGSLVKVSTATNTVSATMTFEVTEHPSLLTSEGSDLYYTLNGEVYTMDVAAATLPTTSIISGFFYGMTAHNGKLYATDAGDYASDGTLKVYDLATQVEEQSITVGIIPGGIYFNN</sequence>
<dbReference type="InterPro" id="IPR011048">
    <property type="entry name" value="Haem_d1_sf"/>
</dbReference>
<dbReference type="EMBL" id="FNBA01000002">
    <property type="protein sequence ID" value="SDE70640.1"/>
    <property type="molecule type" value="Genomic_DNA"/>
</dbReference>
<dbReference type="PROSITE" id="PS51257">
    <property type="entry name" value="PROKAR_LIPOPROTEIN"/>
    <property type="match status" value="1"/>
</dbReference>
<proteinExistence type="predicted"/>
<evidence type="ECO:0000313" key="2">
    <source>
        <dbReference type="EMBL" id="SDE70640.1"/>
    </source>
</evidence>
<dbReference type="RefSeq" id="WP_093142662.1">
    <property type="nucleotide sequence ID" value="NZ_BMWO01000002.1"/>
</dbReference>
<gene>
    <name evidence="2" type="ORF">SAMN05421855_102317</name>
</gene>
<dbReference type="Pfam" id="PF16819">
    <property type="entry name" value="DUF5074"/>
    <property type="match status" value="1"/>
</dbReference>
<reference evidence="2 3" key="1">
    <citation type="submission" date="2016-10" db="EMBL/GenBank/DDBJ databases">
        <authorList>
            <person name="de Groot N.N."/>
        </authorList>
    </citation>
    <scope>NUCLEOTIDE SEQUENCE [LARGE SCALE GENOMIC DNA]</scope>
    <source>
        <strain evidence="2 3">DSM 16195</strain>
    </source>
</reference>
<dbReference type="InterPro" id="IPR031815">
    <property type="entry name" value="DUF5074"/>
</dbReference>
<dbReference type="InterPro" id="IPR011964">
    <property type="entry name" value="YVTN_b-propeller_repeat"/>
</dbReference>
<dbReference type="PANTHER" id="PTHR47197">
    <property type="entry name" value="PROTEIN NIRF"/>
    <property type="match status" value="1"/>
</dbReference>
<organism evidence="2 3">
    <name type="scientific">Ulvibacter litoralis</name>
    <dbReference type="NCBI Taxonomy" id="227084"/>
    <lineage>
        <taxon>Bacteria</taxon>
        <taxon>Pseudomonadati</taxon>
        <taxon>Bacteroidota</taxon>
        <taxon>Flavobacteriia</taxon>
        <taxon>Flavobacteriales</taxon>
        <taxon>Flavobacteriaceae</taxon>
        <taxon>Ulvibacter</taxon>
    </lineage>
</organism>
<dbReference type="Proteomes" id="UP000199321">
    <property type="component" value="Unassembled WGS sequence"/>
</dbReference>
<dbReference type="NCBIfam" id="TIGR02276">
    <property type="entry name" value="beta_rpt_yvtn"/>
    <property type="match status" value="1"/>
</dbReference>
<keyword evidence="3" id="KW-1185">Reference proteome</keyword>
<evidence type="ECO:0000313" key="3">
    <source>
        <dbReference type="Proteomes" id="UP000199321"/>
    </source>
</evidence>
<protein>
    <submittedName>
        <fullName evidence="2">40-residue YVTN family beta-propeller repeat-containing protein</fullName>
    </submittedName>
</protein>
<dbReference type="Gene3D" id="2.130.10.10">
    <property type="entry name" value="YVTN repeat-like/Quinoprotein amine dehydrogenase"/>
    <property type="match status" value="1"/>
</dbReference>
<dbReference type="SUPFAM" id="SSF51004">
    <property type="entry name" value="C-terminal (heme d1) domain of cytochrome cd1-nitrite reductase"/>
    <property type="match status" value="1"/>
</dbReference>
<feature type="signal peptide" evidence="1">
    <location>
        <begin position="1"/>
        <end position="26"/>
    </location>
</feature>
<dbReference type="AlphaFoldDB" id="A0A1G7F3U1"/>
<dbReference type="OrthoDB" id="9773938at2"/>
<dbReference type="InterPro" id="IPR051200">
    <property type="entry name" value="Host-pathogen_enzymatic-act"/>
</dbReference>
<name>A0A1G7F3U1_9FLAO</name>
<keyword evidence="1" id="KW-0732">Signal</keyword>
<feature type="chain" id="PRO_5011443601" evidence="1">
    <location>
        <begin position="27"/>
        <end position="354"/>
    </location>
</feature>
<dbReference type="STRING" id="227084.SAMN05421855_102317"/>